<comment type="caution">
    <text evidence="1">The sequence shown here is derived from an EMBL/GenBank/DDBJ whole genome shotgun (WGS) entry which is preliminary data.</text>
</comment>
<gene>
    <name evidence="1" type="ORF">AWB78_08673</name>
</gene>
<organism evidence="1 2">
    <name type="scientific">Caballeronia calidae</name>
    <dbReference type="NCBI Taxonomy" id="1777139"/>
    <lineage>
        <taxon>Bacteria</taxon>
        <taxon>Pseudomonadati</taxon>
        <taxon>Pseudomonadota</taxon>
        <taxon>Betaproteobacteria</taxon>
        <taxon>Burkholderiales</taxon>
        <taxon>Burkholderiaceae</taxon>
        <taxon>Caballeronia</taxon>
    </lineage>
</organism>
<evidence type="ECO:0000313" key="1">
    <source>
        <dbReference type="EMBL" id="SAL07651.1"/>
    </source>
</evidence>
<sequence length="44" mass="5611">MMPFFLEDFYLWFSCAYATQIRRYREPWYQRPTQLSHETLDEPF</sequence>
<accession>A0A158EL86</accession>
<dbReference type="RefSeq" id="WP_269768988.1">
    <property type="nucleotide sequence ID" value="NZ_FCOX02000277.1"/>
</dbReference>
<dbReference type="EMBL" id="FCOX02000277">
    <property type="protein sequence ID" value="SAL07651.1"/>
    <property type="molecule type" value="Genomic_DNA"/>
</dbReference>
<dbReference type="Proteomes" id="UP000071859">
    <property type="component" value="Unassembled WGS sequence"/>
</dbReference>
<name>A0A158EL86_9BURK</name>
<keyword evidence="2" id="KW-1185">Reference proteome</keyword>
<reference evidence="1" key="1">
    <citation type="submission" date="2016-01" db="EMBL/GenBank/DDBJ databases">
        <authorList>
            <person name="Peeters C."/>
        </authorList>
    </citation>
    <scope>NUCLEOTIDE SEQUENCE</scope>
    <source>
        <strain evidence="1">LMG 29321</strain>
    </source>
</reference>
<dbReference type="AlphaFoldDB" id="A0A158EL86"/>
<proteinExistence type="predicted"/>
<evidence type="ECO:0000313" key="2">
    <source>
        <dbReference type="Proteomes" id="UP000071859"/>
    </source>
</evidence>
<protein>
    <submittedName>
        <fullName evidence="1">Uncharacterized protein</fullName>
    </submittedName>
</protein>